<dbReference type="Gene3D" id="1.20.930.20">
    <property type="entry name" value="Adaptor protein Cbl, N-terminal domain"/>
    <property type="match status" value="1"/>
</dbReference>
<dbReference type="SMART" id="SM00671">
    <property type="entry name" value="SEL1"/>
    <property type="match status" value="2"/>
</dbReference>
<dbReference type="PANTHER" id="PTHR11102">
    <property type="entry name" value="SEL-1-LIKE PROTEIN"/>
    <property type="match status" value="1"/>
</dbReference>
<reference evidence="2" key="1">
    <citation type="submission" date="2021-06" db="EMBL/GenBank/DDBJ databases">
        <authorList>
            <person name="Kallberg Y."/>
            <person name="Tangrot J."/>
            <person name="Rosling A."/>
        </authorList>
    </citation>
    <scope>NUCLEOTIDE SEQUENCE</scope>
    <source>
        <strain evidence="2">FL130A</strain>
    </source>
</reference>
<comment type="caution">
    <text evidence="2">The sequence shown here is derived from an EMBL/GenBank/DDBJ whole genome shotgun (WGS) entry which is preliminary data.</text>
</comment>
<sequence length="384" mass="44744">MNIQNLNPPSDEYHATDDLMEVERGGDAAPNIPTTRTEFKIFEPLIKDVQKYADKIGECYEQAEHHRRICSVLLKRINKAAGEVKTLRQLKNNYSWFFDDSNNYPIFQGFVKVIEKIQNFVIVISQLQGVIKYYNEFRGPEFSIDRKFHSLITEFERTKEALTIGLQKEDQKIEDDNAIKLDMCDMEKYIRDIGGELFDLSKKNFPAAQQHILPMPTPRPVFQTVQDGINMHKTKYGDRKTAYDIFRKYANLGDSTAKYWVGYYLYYNCLDEQRTSEQQRIAIMRAARYFKEVTDMDLPEAQLCYGHCLWKGEGVEKNRKEAVIYFERSANNGNSTAMYNVGNMYYYGNGVIRNVEKGVHYLRQAALEGQPKAINMCKIYQITI</sequence>
<dbReference type="InterPro" id="IPR006597">
    <property type="entry name" value="Sel1-like"/>
</dbReference>
<evidence type="ECO:0000313" key="2">
    <source>
        <dbReference type="EMBL" id="CAG8567410.1"/>
    </source>
</evidence>
<dbReference type="GO" id="GO:0007166">
    <property type="term" value="P:cell surface receptor signaling pathway"/>
    <property type="evidence" value="ECO:0007669"/>
    <property type="project" value="InterPro"/>
</dbReference>
<comment type="similarity">
    <text evidence="1">Belongs to the sel-1 family.</text>
</comment>
<dbReference type="Pfam" id="PF08238">
    <property type="entry name" value="Sel1"/>
    <property type="match status" value="2"/>
</dbReference>
<dbReference type="SUPFAM" id="SSF81901">
    <property type="entry name" value="HCP-like"/>
    <property type="match status" value="1"/>
</dbReference>
<dbReference type="PANTHER" id="PTHR11102:SF160">
    <property type="entry name" value="ERAD-ASSOCIATED E3 UBIQUITIN-PROTEIN LIGASE COMPONENT HRD3"/>
    <property type="match status" value="1"/>
</dbReference>
<dbReference type="InterPro" id="IPR050767">
    <property type="entry name" value="Sel1_AlgK"/>
</dbReference>
<evidence type="ECO:0000256" key="1">
    <source>
        <dbReference type="ARBA" id="ARBA00038101"/>
    </source>
</evidence>
<proteinExistence type="inferred from homology"/>
<dbReference type="InterPro" id="IPR011990">
    <property type="entry name" value="TPR-like_helical_dom_sf"/>
</dbReference>
<evidence type="ECO:0000313" key="3">
    <source>
        <dbReference type="Proteomes" id="UP000789508"/>
    </source>
</evidence>
<dbReference type="AlphaFoldDB" id="A0A9N9BIZ0"/>
<dbReference type="EMBL" id="CAJVPS010002388">
    <property type="protein sequence ID" value="CAG8567410.1"/>
    <property type="molecule type" value="Genomic_DNA"/>
</dbReference>
<dbReference type="CDD" id="cd21037">
    <property type="entry name" value="MLKL_NTD"/>
    <property type="match status" value="1"/>
</dbReference>
<dbReference type="InterPro" id="IPR059179">
    <property type="entry name" value="MLKL-like_MCAfunc"/>
</dbReference>
<dbReference type="Gene3D" id="1.25.40.10">
    <property type="entry name" value="Tetratricopeptide repeat domain"/>
    <property type="match status" value="1"/>
</dbReference>
<name>A0A9N9BIZ0_9GLOM</name>
<gene>
    <name evidence="2" type="ORF">ALEPTO_LOCUS6651</name>
</gene>
<dbReference type="Proteomes" id="UP000789508">
    <property type="component" value="Unassembled WGS sequence"/>
</dbReference>
<dbReference type="OrthoDB" id="2384430at2759"/>
<protein>
    <submittedName>
        <fullName evidence="2">11219_t:CDS:1</fullName>
    </submittedName>
</protein>
<dbReference type="InterPro" id="IPR036537">
    <property type="entry name" value="Adaptor_Cbl_N_dom_sf"/>
</dbReference>
<organism evidence="2 3">
    <name type="scientific">Ambispora leptoticha</name>
    <dbReference type="NCBI Taxonomy" id="144679"/>
    <lineage>
        <taxon>Eukaryota</taxon>
        <taxon>Fungi</taxon>
        <taxon>Fungi incertae sedis</taxon>
        <taxon>Mucoromycota</taxon>
        <taxon>Glomeromycotina</taxon>
        <taxon>Glomeromycetes</taxon>
        <taxon>Archaeosporales</taxon>
        <taxon>Ambisporaceae</taxon>
        <taxon>Ambispora</taxon>
    </lineage>
</organism>
<accession>A0A9N9BIZ0</accession>
<keyword evidence="3" id="KW-1185">Reference proteome</keyword>